<comment type="caution">
    <text evidence="3">The sequence shown here is derived from an EMBL/GenBank/DDBJ whole genome shotgun (WGS) entry which is preliminary data.</text>
</comment>
<comment type="similarity">
    <text evidence="1">Belongs to the gemin-2 family.</text>
</comment>
<reference evidence="3" key="1">
    <citation type="journal article" date="2023" name="Mol. Phylogenet. Evol.">
        <title>Genome-scale phylogeny and comparative genomics of the fungal order Sordariales.</title>
        <authorList>
            <person name="Hensen N."/>
            <person name="Bonometti L."/>
            <person name="Westerberg I."/>
            <person name="Brannstrom I.O."/>
            <person name="Guillou S."/>
            <person name="Cros-Aarteil S."/>
            <person name="Calhoun S."/>
            <person name="Haridas S."/>
            <person name="Kuo A."/>
            <person name="Mondo S."/>
            <person name="Pangilinan J."/>
            <person name="Riley R."/>
            <person name="LaButti K."/>
            <person name="Andreopoulos B."/>
            <person name="Lipzen A."/>
            <person name="Chen C."/>
            <person name="Yan M."/>
            <person name="Daum C."/>
            <person name="Ng V."/>
            <person name="Clum A."/>
            <person name="Steindorff A."/>
            <person name="Ohm R.A."/>
            <person name="Martin F."/>
            <person name="Silar P."/>
            <person name="Natvig D.O."/>
            <person name="Lalanne C."/>
            <person name="Gautier V."/>
            <person name="Ament-Velasquez S.L."/>
            <person name="Kruys A."/>
            <person name="Hutchinson M.I."/>
            <person name="Powell A.J."/>
            <person name="Barry K."/>
            <person name="Miller A.N."/>
            <person name="Grigoriev I.V."/>
            <person name="Debuchy R."/>
            <person name="Gladieux P."/>
            <person name="Hiltunen Thoren M."/>
            <person name="Johannesson H."/>
        </authorList>
    </citation>
    <scope>NUCLEOTIDE SEQUENCE</scope>
    <source>
        <strain evidence="3">FGSC 1904</strain>
    </source>
</reference>
<dbReference type="AlphaFoldDB" id="A0AAE0U9K8"/>
<organism evidence="3 4">
    <name type="scientific">Sordaria brevicollis</name>
    <dbReference type="NCBI Taxonomy" id="83679"/>
    <lineage>
        <taxon>Eukaryota</taxon>
        <taxon>Fungi</taxon>
        <taxon>Dikarya</taxon>
        <taxon>Ascomycota</taxon>
        <taxon>Pezizomycotina</taxon>
        <taxon>Sordariomycetes</taxon>
        <taxon>Sordariomycetidae</taxon>
        <taxon>Sordariales</taxon>
        <taxon>Sordariaceae</taxon>
        <taxon>Sordaria</taxon>
    </lineage>
</organism>
<dbReference type="GO" id="GO:0005634">
    <property type="term" value="C:nucleus"/>
    <property type="evidence" value="ECO:0007669"/>
    <property type="project" value="TreeGrafter"/>
</dbReference>
<dbReference type="InterPro" id="IPR035426">
    <property type="entry name" value="Gemin2/Brr1"/>
</dbReference>
<feature type="compositionally biased region" description="Polar residues" evidence="2">
    <location>
        <begin position="421"/>
        <end position="430"/>
    </location>
</feature>
<proteinExistence type="inferred from homology"/>
<protein>
    <submittedName>
        <fullName evidence="3">Uncharacterized protein</fullName>
    </submittedName>
</protein>
<dbReference type="PANTHER" id="PTHR12794">
    <property type="entry name" value="GEMIN2"/>
    <property type="match status" value="1"/>
</dbReference>
<reference evidence="3" key="2">
    <citation type="submission" date="2023-07" db="EMBL/GenBank/DDBJ databases">
        <authorList>
            <consortium name="Lawrence Berkeley National Laboratory"/>
            <person name="Haridas S."/>
            <person name="Hensen N."/>
            <person name="Bonometti L."/>
            <person name="Westerberg I."/>
            <person name="Brannstrom I.O."/>
            <person name="Guillou S."/>
            <person name="Cros-Aarteil S."/>
            <person name="Calhoun S."/>
            <person name="Kuo A."/>
            <person name="Mondo S."/>
            <person name="Pangilinan J."/>
            <person name="Riley R."/>
            <person name="LaButti K."/>
            <person name="Andreopoulos B."/>
            <person name="Lipzen A."/>
            <person name="Chen C."/>
            <person name="Yanf M."/>
            <person name="Daum C."/>
            <person name="Ng V."/>
            <person name="Clum A."/>
            <person name="Steindorff A."/>
            <person name="Ohm R."/>
            <person name="Martin F."/>
            <person name="Silar P."/>
            <person name="Natvig D."/>
            <person name="Lalanne C."/>
            <person name="Gautier V."/>
            <person name="Ament-velasquez S.L."/>
            <person name="Kruys A."/>
            <person name="Hutchinson M.I."/>
            <person name="Powell A.J."/>
            <person name="Barry K."/>
            <person name="Miller A.N."/>
            <person name="Grigoriev I.V."/>
            <person name="Debuchy R."/>
            <person name="Gladieux P."/>
            <person name="Thoren M.H."/>
            <person name="Johannesson H."/>
        </authorList>
    </citation>
    <scope>NUCLEOTIDE SEQUENCE</scope>
    <source>
        <strain evidence="3">FGSC 1904</strain>
    </source>
</reference>
<feature type="compositionally biased region" description="Low complexity" evidence="2">
    <location>
        <begin position="464"/>
        <end position="477"/>
    </location>
</feature>
<accession>A0AAE0U9K8</accession>
<dbReference type="GO" id="GO:0000387">
    <property type="term" value="P:spliceosomal snRNP assembly"/>
    <property type="evidence" value="ECO:0007669"/>
    <property type="project" value="InterPro"/>
</dbReference>
<evidence type="ECO:0000313" key="4">
    <source>
        <dbReference type="Proteomes" id="UP001281003"/>
    </source>
</evidence>
<feature type="compositionally biased region" description="Acidic residues" evidence="2">
    <location>
        <begin position="152"/>
        <end position="161"/>
    </location>
</feature>
<evidence type="ECO:0000313" key="3">
    <source>
        <dbReference type="EMBL" id="KAK3395559.1"/>
    </source>
</evidence>
<gene>
    <name evidence="3" type="ORF">B0T20DRAFT_419117</name>
</gene>
<evidence type="ECO:0000256" key="2">
    <source>
        <dbReference type="SAM" id="MobiDB-lite"/>
    </source>
</evidence>
<feature type="region of interest" description="Disordered" evidence="2">
    <location>
        <begin position="402"/>
        <end position="477"/>
    </location>
</feature>
<name>A0AAE0U9K8_SORBR</name>
<dbReference type="EMBL" id="JAUTDP010000010">
    <property type="protein sequence ID" value="KAK3395559.1"/>
    <property type="molecule type" value="Genomic_DNA"/>
</dbReference>
<feature type="region of interest" description="Disordered" evidence="2">
    <location>
        <begin position="1"/>
        <end position="58"/>
    </location>
</feature>
<dbReference type="Gene3D" id="1.20.58.1070">
    <property type="match status" value="1"/>
</dbReference>
<dbReference type="GO" id="GO:0032797">
    <property type="term" value="C:SMN complex"/>
    <property type="evidence" value="ECO:0007669"/>
    <property type="project" value="TreeGrafter"/>
</dbReference>
<dbReference type="Proteomes" id="UP001281003">
    <property type="component" value="Unassembled WGS sequence"/>
</dbReference>
<feature type="region of interest" description="Disordered" evidence="2">
    <location>
        <begin position="142"/>
        <end position="161"/>
    </location>
</feature>
<dbReference type="Pfam" id="PF04938">
    <property type="entry name" value="SIP1"/>
    <property type="match status" value="1"/>
</dbReference>
<feature type="compositionally biased region" description="Basic and acidic residues" evidence="2">
    <location>
        <begin position="30"/>
        <end position="42"/>
    </location>
</feature>
<dbReference type="PANTHER" id="PTHR12794:SF0">
    <property type="entry name" value="GEM-ASSOCIATED PROTEIN 2"/>
    <property type="match status" value="1"/>
</dbReference>
<evidence type="ECO:0000256" key="1">
    <source>
        <dbReference type="ARBA" id="ARBA00025758"/>
    </source>
</evidence>
<sequence length="546" mass="59919">MGPKRDHDALMYSDNEGPAPQPVAKRRKEHSSAKNKLPEPKTDSTYGQRTAFPGLDEPAALSDEDLEFEDQGDALAYLRSVRQEANGIPHLLVAPKAGPQLPPHFSNGSPANDGGVDRSIYHVGLGDSRGYYQDGAYTAAPDNHQCGVPGESYDDDYDEDDGSADDYYYAHAYGFGDEDDYSDDYDSSTSSSKVAALTAAKNRHLAREAYFASLMSQFSHLRSMLHQTPPPSLLSQLDKDHGYQVGSFGPKSWTFRVWTKRIRYTDPLPHQVAAMDRFGALKLLRVILGGKFIRRGVELRERTSRWIWALLARLPDRGEMDHTDIGWVRELGKRAVLMMVSIAQMAALKEEVEGDLEGGAGLEEGGDDEEEEEVLAELELDVDNEGIGKVEDDETGCQLAEEQDGVAPRTAEDASKAANPGTETEGTSSKAEQRQEAQEEAEEGEVDMDIDDGEVLDDDEGQPAAATAAASAKQDAEADIAAAKARLLAQLDEDTAAAAAEEQRREDELTRQRLNMRATLNMILTVAGEFYGQRDLLEFRDPFPAL</sequence>
<feature type="compositionally biased region" description="Acidic residues" evidence="2">
    <location>
        <begin position="438"/>
        <end position="461"/>
    </location>
</feature>
<keyword evidence="4" id="KW-1185">Reference proteome</keyword>